<accession>A0A9P4WTZ0</accession>
<dbReference type="GO" id="GO:0016020">
    <property type="term" value="C:membrane"/>
    <property type="evidence" value="ECO:0007669"/>
    <property type="project" value="UniProtKB-SubCell"/>
</dbReference>
<keyword evidence="7" id="KW-1185">Reference proteome</keyword>
<organism evidence="6 7">
    <name type="scientific">Didymella heteroderae</name>
    <dbReference type="NCBI Taxonomy" id="1769908"/>
    <lineage>
        <taxon>Eukaryota</taxon>
        <taxon>Fungi</taxon>
        <taxon>Dikarya</taxon>
        <taxon>Ascomycota</taxon>
        <taxon>Pezizomycotina</taxon>
        <taxon>Dothideomycetes</taxon>
        <taxon>Pleosporomycetidae</taxon>
        <taxon>Pleosporales</taxon>
        <taxon>Pleosporineae</taxon>
        <taxon>Didymellaceae</taxon>
        <taxon>Didymella</taxon>
    </lineage>
</organism>
<keyword evidence="2 5" id="KW-0812">Transmembrane</keyword>
<feature type="transmembrane region" description="Helical" evidence="5">
    <location>
        <begin position="154"/>
        <end position="178"/>
    </location>
</feature>
<feature type="transmembrane region" description="Helical" evidence="5">
    <location>
        <begin position="20"/>
        <end position="39"/>
    </location>
</feature>
<reference evidence="6" key="1">
    <citation type="submission" date="2019-04" db="EMBL/GenBank/DDBJ databases">
        <title>Sequencing of skin fungus with MAO and IRED activity.</title>
        <authorList>
            <person name="Marsaioli A.J."/>
            <person name="Bonatto J.M.C."/>
            <person name="Reis Junior O."/>
        </authorList>
    </citation>
    <scope>NUCLEOTIDE SEQUENCE</scope>
    <source>
        <strain evidence="6">28M1</strain>
    </source>
</reference>
<sequence length="191" mass="21403">MPMLEKYLGEVYLWKYVPNLTAAIAFAILFLILTIIHGLMIWQTRLWFCLPFLLGGTFEVVGYIARAIAYMSTGDMVPFIVQAVFLLLPPVLFAATLYMVYARVVRSVQGQRFSIITPRWTTRIFMIGDWLCLNIQSGGAGLTPRAHLAHIGDAIIIAGLGLQVLIFAAFLSWPVTLFGSQSNFKREEIAL</sequence>
<evidence type="ECO:0000313" key="7">
    <source>
        <dbReference type="Proteomes" id="UP000758155"/>
    </source>
</evidence>
<keyword evidence="3 5" id="KW-1133">Transmembrane helix</keyword>
<evidence type="ECO:0000256" key="5">
    <source>
        <dbReference type="SAM" id="Phobius"/>
    </source>
</evidence>
<proteinExistence type="predicted"/>
<dbReference type="AlphaFoldDB" id="A0A9P4WTZ0"/>
<dbReference type="OrthoDB" id="3358017at2759"/>
<keyword evidence="4 5" id="KW-0472">Membrane</keyword>
<dbReference type="Pfam" id="PF04479">
    <property type="entry name" value="RTA1"/>
    <property type="match status" value="1"/>
</dbReference>
<dbReference type="PANTHER" id="PTHR31465">
    <property type="entry name" value="PROTEIN RTA1-RELATED"/>
    <property type="match status" value="1"/>
</dbReference>
<evidence type="ECO:0000256" key="4">
    <source>
        <dbReference type="ARBA" id="ARBA00023136"/>
    </source>
</evidence>
<feature type="transmembrane region" description="Helical" evidence="5">
    <location>
        <begin position="77"/>
        <end position="101"/>
    </location>
</feature>
<feature type="transmembrane region" description="Helical" evidence="5">
    <location>
        <begin position="46"/>
        <end position="65"/>
    </location>
</feature>
<evidence type="ECO:0008006" key="8">
    <source>
        <dbReference type="Google" id="ProtNLM"/>
    </source>
</evidence>
<gene>
    <name evidence="6" type="ORF">E8E12_005220</name>
</gene>
<dbReference type="PANTHER" id="PTHR31465:SF27">
    <property type="entry name" value="DOMAIN PROTEIN, PUTATIVE (AFU_ORTHOLOGUE AFUA_3G01030)-RELATED"/>
    <property type="match status" value="1"/>
</dbReference>
<evidence type="ECO:0000256" key="1">
    <source>
        <dbReference type="ARBA" id="ARBA00004141"/>
    </source>
</evidence>
<comment type="caution">
    <text evidence="6">The sequence shown here is derived from an EMBL/GenBank/DDBJ whole genome shotgun (WGS) entry which is preliminary data.</text>
</comment>
<protein>
    <recommendedName>
        <fullName evidence="8">RTA1 domain protein</fullName>
    </recommendedName>
</protein>
<name>A0A9P4WTZ0_9PLEO</name>
<dbReference type="EMBL" id="SWKV01000018">
    <property type="protein sequence ID" value="KAF3041892.1"/>
    <property type="molecule type" value="Genomic_DNA"/>
</dbReference>
<dbReference type="Proteomes" id="UP000758155">
    <property type="component" value="Unassembled WGS sequence"/>
</dbReference>
<evidence type="ECO:0000256" key="2">
    <source>
        <dbReference type="ARBA" id="ARBA00022692"/>
    </source>
</evidence>
<evidence type="ECO:0000256" key="3">
    <source>
        <dbReference type="ARBA" id="ARBA00022989"/>
    </source>
</evidence>
<comment type="subcellular location">
    <subcellularLocation>
        <location evidence="1">Membrane</location>
        <topology evidence="1">Multi-pass membrane protein</topology>
    </subcellularLocation>
</comment>
<dbReference type="InterPro" id="IPR007568">
    <property type="entry name" value="RTA1"/>
</dbReference>
<evidence type="ECO:0000313" key="6">
    <source>
        <dbReference type="EMBL" id="KAF3041892.1"/>
    </source>
</evidence>